<dbReference type="RefSeq" id="WP_138988454.1">
    <property type="nucleotide sequence ID" value="NZ_CP043869.1"/>
</dbReference>
<organism evidence="1 2">
    <name type="scientific">Neptunomonas concharum</name>
    <dbReference type="NCBI Taxonomy" id="1031538"/>
    <lineage>
        <taxon>Bacteria</taxon>
        <taxon>Pseudomonadati</taxon>
        <taxon>Pseudomonadota</taxon>
        <taxon>Gammaproteobacteria</taxon>
        <taxon>Oceanospirillales</taxon>
        <taxon>Oceanospirillaceae</taxon>
        <taxon>Neptunomonas</taxon>
    </lineage>
</organism>
<evidence type="ECO:0000313" key="2">
    <source>
        <dbReference type="Proteomes" id="UP000324760"/>
    </source>
</evidence>
<dbReference type="PIRSF" id="PIRSF003093">
    <property type="entry name" value="SulA"/>
    <property type="match status" value="1"/>
</dbReference>
<evidence type="ECO:0000313" key="1">
    <source>
        <dbReference type="EMBL" id="QEQ96423.1"/>
    </source>
</evidence>
<dbReference type="AlphaFoldDB" id="A0A5P1R9Z7"/>
<gene>
    <name evidence="1" type="ORF">F0U83_06735</name>
</gene>
<dbReference type="Pfam" id="PF03846">
    <property type="entry name" value="SulA"/>
    <property type="match status" value="1"/>
</dbReference>
<proteinExistence type="predicted"/>
<dbReference type="SUPFAM" id="SSF52540">
    <property type="entry name" value="P-loop containing nucleoside triphosphate hydrolases"/>
    <property type="match status" value="1"/>
</dbReference>
<name>A0A5P1R9Z7_9GAMM</name>
<dbReference type="EMBL" id="CP043869">
    <property type="protein sequence ID" value="QEQ96423.1"/>
    <property type="molecule type" value="Genomic_DNA"/>
</dbReference>
<sequence length="152" mass="16834">MQALNTVIPFPAPLLRKTDVSEIRRKPTTSSAFGKITEIVTQCGDITEIPMLMPLLAQLSHSDRWFVWVSPPSQLPKALLLDAGVDLKKVIMLYPNEQHSTLELAQKALRAGTCHAVISWTGDLSDTEMQALEHSALHGHSNGILIRGRQHH</sequence>
<dbReference type="InterPro" id="IPR027417">
    <property type="entry name" value="P-loop_NTPase"/>
</dbReference>
<dbReference type="KEGG" id="ncu:F0U83_06735"/>
<protein>
    <submittedName>
        <fullName evidence="1">Cell division inhibitor</fullName>
    </submittedName>
</protein>
<dbReference type="Proteomes" id="UP000324760">
    <property type="component" value="Chromosome"/>
</dbReference>
<dbReference type="Gene3D" id="3.40.50.300">
    <property type="entry name" value="P-loop containing nucleotide triphosphate hydrolases"/>
    <property type="match status" value="1"/>
</dbReference>
<dbReference type="GO" id="GO:0051782">
    <property type="term" value="P:negative regulation of cell division"/>
    <property type="evidence" value="ECO:0007669"/>
    <property type="project" value="InterPro"/>
</dbReference>
<accession>A0A5P1R9Z7</accession>
<keyword evidence="2" id="KW-1185">Reference proteome</keyword>
<dbReference type="InterPro" id="IPR004596">
    <property type="entry name" value="Cell_div_suppressor_SulA"/>
</dbReference>
<dbReference type="GO" id="GO:0009432">
    <property type="term" value="P:SOS response"/>
    <property type="evidence" value="ECO:0007669"/>
    <property type="project" value="InterPro"/>
</dbReference>
<reference evidence="1 2" key="1">
    <citation type="journal article" date="2019" name="Biochem. Eng. J.">
        <title>Metabolic engineering of the marine bacteria Neptunomonas concharum for the production of acetoin and meso-2,3-butanediol from acetate.</title>
        <authorList>
            <person name="Li W."/>
            <person name="Pu N."/>
            <person name="Liu C.-X."/>
            <person name="Yuan Q.-P."/>
            <person name="Li Z.-J."/>
        </authorList>
    </citation>
    <scope>NUCLEOTIDE SEQUENCE [LARGE SCALE GENOMIC DNA]</scope>
    <source>
        <strain evidence="1 2">JCM17730</strain>
    </source>
</reference>
<dbReference type="OrthoDB" id="9811176at2"/>